<keyword evidence="2" id="KW-1185">Reference proteome</keyword>
<gene>
    <name evidence="1" type="ORF">E2C01_022083</name>
</gene>
<accession>A0A5B7E4G9</accession>
<evidence type="ECO:0000313" key="2">
    <source>
        <dbReference type="Proteomes" id="UP000324222"/>
    </source>
</evidence>
<name>A0A5B7E4G9_PORTR</name>
<sequence length="102" mass="12075">MLLRVFVSIIPRYWQPCSCRCGARQRRNEVQCPVSRRSVSLEGRRLMLSVGWILEHPQYLVHAIRGDQRYLKVFKLYTDKSCADVDRSVRWLISILRPLICL</sequence>
<protein>
    <submittedName>
        <fullName evidence="1">Uncharacterized protein</fullName>
    </submittedName>
</protein>
<evidence type="ECO:0000313" key="1">
    <source>
        <dbReference type="EMBL" id="MPC28870.1"/>
    </source>
</evidence>
<comment type="caution">
    <text evidence="1">The sequence shown here is derived from an EMBL/GenBank/DDBJ whole genome shotgun (WGS) entry which is preliminary data.</text>
</comment>
<proteinExistence type="predicted"/>
<reference evidence="1 2" key="1">
    <citation type="submission" date="2019-05" db="EMBL/GenBank/DDBJ databases">
        <title>Another draft genome of Portunus trituberculatus and its Hox gene families provides insights of decapod evolution.</title>
        <authorList>
            <person name="Jeong J.-H."/>
            <person name="Song I."/>
            <person name="Kim S."/>
            <person name="Choi T."/>
            <person name="Kim D."/>
            <person name="Ryu S."/>
            <person name="Kim W."/>
        </authorList>
    </citation>
    <scope>NUCLEOTIDE SEQUENCE [LARGE SCALE GENOMIC DNA]</scope>
    <source>
        <tissue evidence="1">Muscle</tissue>
    </source>
</reference>
<dbReference type="EMBL" id="VSRR010001982">
    <property type="protein sequence ID" value="MPC28870.1"/>
    <property type="molecule type" value="Genomic_DNA"/>
</dbReference>
<dbReference type="AlphaFoldDB" id="A0A5B7E4G9"/>
<organism evidence="1 2">
    <name type="scientific">Portunus trituberculatus</name>
    <name type="common">Swimming crab</name>
    <name type="synonym">Neptunus trituberculatus</name>
    <dbReference type="NCBI Taxonomy" id="210409"/>
    <lineage>
        <taxon>Eukaryota</taxon>
        <taxon>Metazoa</taxon>
        <taxon>Ecdysozoa</taxon>
        <taxon>Arthropoda</taxon>
        <taxon>Crustacea</taxon>
        <taxon>Multicrustacea</taxon>
        <taxon>Malacostraca</taxon>
        <taxon>Eumalacostraca</taxon>
        <taxon>Eucarida</taxon>
        <taxon>Decapoda</taxon>
        <taxon>Pleocyemata</taxon>
        <taxon>Brachyura</taxon>
        <taxon>Eubrachyura</taxon>
        <taxon>Portunoidea</taxon>
        <taxon>Portunidae</taxon>
        <taxon>Portuninae</taxon>
        <taxon>Portunus</taxon>
    </lineage>
</organism>
<dbReference type="Proteomes" id="UP000324222">
    <property type="component" value="Unassembled WGS sequence"/>
</dbReference>